<evidence type="ECO:0000256" key="2">
    <source>
        <dbReference type="ARBA" id="ARBA00022737"/>
    </source>
</evidence>
<dbReference type="PANTHER" id="PTHR46093:SF18">
    <property type="entry name" value="FIBRONECTIN TYPE-III DOMAIN-CONTAINING PROTEIN"/>
    <property type="match status" value="1"/>
</dbReference>
<keyword evidence="1" id="KW-0880">Kelch repeat</keyword>
<dbReference type="EMBL" id="KQ001689">
    <property type="protein sequence ID" value="KJP86638.1"/>
    <property type="molecule type" value="Genomic_DNA"/>
</dbReference>
<feature type="compositionally biased region" description="Polar residues" evidence="3">
    <location>
        <begin position="1175"/>
        <end position="1189"/>
    </location>
</feature>
<organism evidence="4 5">
    <name type="scientific">Plasmodium fragile</name>
    <dbReference type="NCBI Taxonomy" id="5857"/>
    <lineage>
        <taxon>Eukaryota</taxon>
        <taxon>Sar</taxon>
        <taxon>Alveolata</taxon>
        <taxon>Apicomplexa</taxon>
        <taxon>Aconoidasida</taxon>
        <taxon>Haemosporida</taxon>
        <taxon>Plasmodiidae</taxon>
        <taxon>Plasmodium</taxon>
        <taxon>Plasmodium (Plasmodium)</taxon>
    </lineage>
</organism>
<dbReference type="OMA" id="NENRAYH"/>
<keyword evidence="5" id="KW-1185">Reference proteome</keyword>
<feature type="compositionally biased region" description="Basic and acidic residues" evidence="3">
    <location>
        <begin position="313"/>
        <end position="346"/>
    </location>
</feature>
<feature type="compositionally biased region" description="Basic and acidic residues" evidence="3">
    <location>
        <begin position="98"/>
        <end position="115"/>
    </location>
</feature>
<dbReference type="VEuPathDB" id="PlasmoDB:AK88_03742"/>
<dbReference type="GeneID" id="24269056"/>
<proteinExistence type="predicted"/>
<feature type="compositionally biased region" description="Basic and acidic residues" evidence="3">
    <location>
        <begin position="8"/>
        <end position="24"/>
    </location>
</feature>
<feature type="compositionally biased region" description="Acidic residues" evidence="3">
    <location>
        <begin position="355"/>
        <end position="367"/>
    </location>
</feature>
<feature type="compositionally biased region" description="Low complexity" evidence="3">
    <location>
        <begin position="457"/>
        <end position="490"/>
    </location>
</feature>
<dbReference type="AlphaFoldDB" id="A0A0D9QI73"/>
<evidence type="ECO:0000313" key="5">
    <source>
        <dbReference type="Proteomes" id="UP000054561"/>
    </source>
</evidence>
<feature type="compositionally biased region" description="Acidic residues" evidence="3">
    <location>
        <begin position="382"/>
        <end position="391"/>
    </location>
</feature>
<accession>A0A0D9QI73</accession>
<evidence type="ECO:0000256" key="1">
    <source>
        <dbReference type="ARBA" id="ARBA00022441"/>
    </source>
</evidence>
<feature type="region of interest" description="Disordered" evidence="3">
    <location>
        <begin position="1175"/>
        <end position="1203"/>
    </location>
</feature>
<dbReference type="InterPro" id="IPR015915">
    <property type="entry name" value="Kelch-typ_b-propeller"/>
</dbReference>
<gene>
    <name evidence="4" type="ORF">AK88_03742</name>
</gene>
<dbReference type="Gene3D" id="2.120.10.80">
    <property type="entry name" value="Kelch-type beta propeller"/>
    <property type="match status" value="1"/>
</dbReference>
<evidence type="ECO:0000256" key="3">
    <source>
        <dbReference type="SAM" id="MobiDB-lite"/>
    </source>
</evidence>
<feature type="region of interest" description="Disordered" evidence="3">
    <location>
        <begin position="284"/>
        <end position="492"/>
    </location>
</feature>
<sequence>MSLTLFTNDKRREYLGSNRPEGRVGHSLHHYYELSATEEASASSGRDDDEDTHQTLAAHRMDDAYSCAIKSGFISSQQECKCGQAEISGRNGGDDVEGELREGEESPKDNPEEQTYKEDKLFTQCPNTANHYISNDDHLGSTSYGGKKGYHNRFTHGRYKVVLFGGGVPEEAFVKNYANGCSQGQGDEENGAYSKYNMMSVENSLEKTFNDLYICEEENDDFENWVNVKTHNVPEARAFHASCIVNLGLTGVFLFIHGGKVKNDMLADDRLCALNLSRITYRGGRNRSGSRCSVELEAKDESDTSDNPLAEQNYEHNQTDCNDHPDESEGEHLPEDDPLRENEPDRANNVVMEEDRNEEDEEGDDPTNEGPQNGVVKKLAEEEMVEEEEEALGEHLTGGSKNGEASRGEDNLDVDIDPASLKEETCSDAKPDAEKLGAPPQEQNVAANRKKRKWACSSSHLCSASSGSVSSESASSAFVSPSSSSSSSNSLPPCDSAFFRSSYYRARDNKFDEDDEGVLVNSRVPAKSLLLRGNNSSCGSASSEEDSDEDTGKNKHSSLKRVKRTWVHIQTVGRKPNSRYGHTLDFLYPHLVLFGGNENVCDDEETFFCKNDLWVLNIKKGKTKYTKNERKKILYFQWQEVEYQSVNPLGRYFHATTVWYDVENKMNNLILYGGKMRKKTSVSNRLLTLQYYGNKWRWSILPVYVNPLNENRACHALVCAQNHIFIIGGEEYTYKYIEKMPSALYSFESKKFQYINDFSAKACLKCFAKNETIYSWGGFTDVSCNQIFLPNNFVTIDVNPHVMYIQMKEDLADEYDENNNLVVKEEPESDDDIYNRMNKRILKIQNRKMELEKDLLYQIKLNENLNFRIKSQMVQYQRLVHLLNVKQSQNVHLINAFKQQSLPLNDGSVGCTIAGGVSMCHSSSHTLPSSIPYDVPSGIHHIASHDLPHGSYHSLQAMPLYEPNPSINMSTTYMNSNNNYGHYNGEDFLKMSISPQDNFAHLMTPNNMNIHASELQGEYEKQTMSELPVGDPDAYNNMLSNEKGNKDVEEQLRFEAGGTADRSGVPINQVSAAGENPPCGGECHPSEGYPPPCEQVSSVSVNAPYQTFNGMSELCAMNGGQLQLNERTSGYSNAAGHPYNGMNQPSDMPIPNNTSFVNDYCTWIPLDVSTTNLQESDSNAKIDNPSSTERGVIGNEKEGSTVTGTNNESVQNQVEANYVNKEAPTQRARRKTAAKCLQLIEQDRLNRMMSEK</sequence>
<evidence type="ECO:0000313" key="4">
    <source>
        <dbReference type="EMBL" id="KJP86638.1"/>
    </source>
</evidence>
<dbReference type="Pfam" id="PF24681">
    <property type="entry name" value="Kelch_KLHDC2_KLHL20_DRC7"/>
    <property type="match status" value="1"/>
</dbReference>
<feature type="region of interest" description="Disordered" evidence="3">
    <location>
        <begin position="1"/>
        <end position="26"/>
    </location>
</feature>
<evidence type="ECO:0008006" key="6">
    <source>
        <dbReference type="Google" id="ProtNLM"/>
    </source>
</evidence>
<dbReference type="RefSeq" id="XP_012336775.1">
    <property type="nucleotide sequence ID" value="XM_012481352.1"/>
</dbReference>
<dbReference type="SUPFAM" id="SSF117281">
    <property type="entry name" value="Kelch motif"/>
    <property type="match status" value="1"/>
</dbReference>
<feature type="region of interest" description="Disordered" evidence="3">
    <location>
        <begin position="85"/>
        <end position="115"/>
    </location>
</feature>
<dbReference type="Proteomes" id="UP000054561">
    <property type="component" value="Unassembled WGS sequence"/>
</dbReference>
<reference evidence="4 5" key="1">
    <citation type="submission" date="2014-03" db="EMBL/GenBank/DDBJ databases">
        <title>The Genome Sequence of Plasmodium fragile nilgiri.</title>
        <authorList>
            <consortium name="The Broad Institute Genomics Platform"/>
            <consortium name="The Broad Institute Genome Sequencing Center for Infectious Disease"/>
            <person name="Neafsey D."/>
            <person name="Duraisingh M."/>
            <person name="Young S.K."/>
            <person name="Zeng Q."/>
            <person name="Gargeya S."/>
            <person name="Abouelleil A."/>
            <person name="Alvarado L."/>
            <person name="Chapman S.B."/>
            <person name="Gainer-Dewar J."/>
            <person name="Goldberg J."/>
            <person name="Griggs A."/>
            <person name="Gujja S."/>
            <person name="Hansen M."/>
            <person name="Howarth C."/>
            <person name="Imamovic A."/>
            <person name="Larimer J."/>
            <person name="Pearson M."/>
            <person name="Poon T.W."/>
            <person name="Priest M."/>
            <person name="Roberts A."/>
            <person name="Saif S."/>
            <person name="Shea T."/>
            <person name="Sykes S."/>
            <person name="Wortman J."/>
            <person name="Nusbaum C."/>
            <person name="Birren B."/>
        </authorList>
    </citation>
    <scope>NUCLEOTIDE SEQUENCE [LARGE SCALE GENOMIC DNA]</scope>
    <source>
        <strain evidence="5">nilgiri</strain>
    </source>
</reference>
<protein>
    <recommendedName>
        <fullName evidence="6">Kelch domain-containing protein</fullName>
    </recommendedName>
</protein>
<keyword evidence="2" id="KW-0677">Repeat</keyword>
<name>A0A0D9QI73_PLAFR</name>
<dbReference type="PANTHER" id="PTHR46093">
    <property type="entry name" value="ACYL-COA-BINDING DOMAIN-CONTAINING PROTEIN 5"/>
    <property type="match status" value="1"/>
</dbReference>
<dbReference type="OrthoDB" id="10251809at2759"/>
<feature type="compositionally biased region" description="Basic and acidic residues" evidence="3">
    <location>
        <begin position="420"/>
        <end position="435"/>
    </location>
</feature>
<feature type="region of interest" description="Disordered" evidence="3">
    <location>
        <begin position="534"/>
        <end position="557"/>
    </location>
</feature>